<name>A0A101M7E3_PENFR</name>
<keyword evidence="3" id="KW-1185">Reference proteome</keyword>
<feature type="region of interest" description="Disordered" evidence="1">
    <location>
        <begin position="81"/>
        <end position="110"/>
    </location>
</feature>
<dbReference type="EMBL" id="LLXE01001150">
    <property type="protein sequence ID" value="KUM55391.1"/>
    <property type="molecule type" value="Genomic_DNA"/>
</dbReference>
<protein>
    <submittedName>
        <fullName evidence="2">Uncharacterized protein</fullName>
    </submittedName>
</protein>
<evidence type="ECO:0000313" key="2">
    <source>
        <dbReference type="EMBL" id="KUM55391.1"/>
    </source>
</evidence>
<proteinExistence type="predicted"/>
<organism evidence="2 3">
    <name type="scientific">Penicillium freii</name>
    <dbReference type="NCBI Taxonomy" id="48697"/>
    <lineage>
        <taxon>Eukaryota</taxon>
        <taxon>Fungi</taxon>
        <taxon>Dikarya</taxon>
        <taxon>Ascomycota</taxon>
        <taxon>Pezizomycotina</taxon>
        <taxon>Eurotiomycetes</taxon>
        <taxon>Eurotiomycetidae</taxon>
        <taxon>Eurotiales</taxon>
        <taxon>Aspergillaceae</taxon>
        <taxon>Penicillium</taxon>
    </lineage>
</organism>
<sequence>MISLISWRNFGWSATARKTWMFNELAERNTRKEENNKISPRALHVKRKDLTSLFGRKDTMDEIISGGKRRNHGLCVAIPDEGTGEGIGGSSGRQVVRSSGGILPVAPSRG</sequence>
<dbReference type="Proteomes" id="UP000055045">
    <property type="component" value="Unassembled WGS sequence"/>
</dbReference>
<accession>A0A101M7E3</accession>
<evidence type="ECO:0000313" key="3">
    <source>
        <dbReference type="Proteomes" id="UP000055045"/>
    </source>
</evidence>
<evidence type="ECO:0000256" key="1">
    <source>
        <dbReference type="SAM" id="MobiDB-lite"/>
    </source>
</evidence>
<gene>
    <name evidence="2" type="ORF">ACN42_g11896</name>
</gene>
<comment type="caution">
    <text evidence="2">The sequence shown here is derived from an EMBL/GenBank/DDBJ whole genome shotgun (WGS) entry which is preliminary data.</text>
</comment>
<feature type="compositionally biased region" description="Low complexity" evidence="1">
    <location>
        <begin position="92"/>
        <end position="102"/>
    </location>
</feature>
<reference evidence="2 3" key="1">
    <citation type="submission" date="2015-10" db="EMBL/GenBank/DDBJ databases">
        <title>Genome sequencing of Penicillium freii.</title>
        <authorList>
            <person name="Nguyen H.D."/>
            <person name="Visagie C.M."/>
            <person name="Seifert K.A."/>
        </authorList>
    </citation>
    <scope>NUCLEOTIDE SEQUENCE [LARGE SCALE GENOMIC DNA]</scope>
    <source>
        <strain evidence="2 3">DAOM 242723</strain>
    </source>
</reference>
<dbReference type="AlphaFoldDB" id="A0A101M7E3"/>